<comment type="caution">
    <text evidence="2">The sequence shown here is derived from an EMBL/GenBank/DDBJ whole genome shotgun (WGS) entry which is preliminary data.</text>
</comment>
<protein>
    <submittedName>
        <fullName evidence="2">SMI1/KNR4 family protein</fullName>
    </submittedName>
</protein>
<dbReference type="InterPro" id="IPR018958">
    <property type="entry name" value="Knr4/Smi1-like_dom"/>
</dbReference>
<dbReference type="EMBL" id="JBDIZK010000015">
    <property type="protein sequence ID" value="MEN3749608.1"/>
    <property type="molecule type" value="Genomic_DNA"/>
</dbReference>
<dbReference type="RefSeq" id="WP_346248653.1">
    <property type="nucleotide sequence ID" value="NZ_JBDIZK010000015.1"/>
</dbReference>
<accession>A0ABV0BEV7</accession>
<evidence type="ECO:0000259" key="1">
    <source>
        <dbReference type="Pfam" id="PF09346"/>
    </source>
</evidence>
<organism evidence="2 3">
    <name type="scientific">Sphingomonas rustica</name>
    <dbReference type="NCBI Taxonomy" id="3103142"/>
    <lineage>
        <taxon>Bacteria</taxon>
        <taxon>Pseudomonadati</taxon>
        <taxon>Pseudomonadota</taxon>
        <taxon>Alphaproteobacteria</taxon>
        <taxon>Sphingomonadales</taxon>
        <taxon>Sphingomonadaceae</taxon>
        <taxon>Sphingomonas</taxon>
    </lineage>
</organism>
<evidence type="ECO:0000313" key="2">
    <source>
        <dbReference type="EMBL" id="MEN3749608.1"/>
    </source>
</evidence>
<sequence length="150" mass="16119">MPLFTDWLARRRAGPPSAVEARVAAIEARLRAPLPPAFRHYLCHAAPSATYRDLHGTDWWSADRIERGLAAAGGSGGIAAPPDPWLAFADRADWGWTWAIHCGAGAARGTVALVDGEDRLVVADSFDAFVLLALPGRALRRAHRACQETG</sequence>
<gene>
    <name evidence="2" type="ORF">TPR58_20715</name>
</gene>
<name>A0ABV0BEV7_9SPHN</name>
<proteinExistence type="predicted"/>
<dbReference type="Proteomes" id="UP001427805">
    <property type="component" value="Unassembled WGS sequence"/>
</dbReference>
<reference evidence="2 3" key="1">
    <citation type="submission" date="2024-05" db="EMBL/GenBank/DDBJ databases">
        <title>Sphingomonas sp. HF-S3 16S ribosomal RNA gene Genome sequencing and assembly.</title>
        <authorList>
            <person name="Lee H."/>
        </authorList>
    </citation>
    <scope>NUCLEOTIDE SEQUENCE [LARGE SCALE GENOMIC DNA]</scope>
    <source>
        <strain evidence="2 3">HF-S3</strain>
    </source>
</reference>
<keyword evidence="3" id="KW-1185">Reference proteome</keyword>
<dbReference type="Pfam" id="PF09346">
    <property type="entry name" value="SMI1_KNR4"/>
    <property type="match status" value="1"/>
</dbReference>
<feature type="domain" description="Knr4/Smi1-like" evidence="1">
    <location>
        <begin position="20"/>
        <end position="130"/>
    </location>
</feature>
<evidence type="ECO:0000313" key="3">
    <source>
        <dbReference type="Proteomes" id="UP001427805"/>
    </source>
</evidence>